<dbReference type="SMART" id="SM00860">
    <property type="entry name" value="SMI1_KNR4"/>
    <property type="match status" value="1"/>
</dbReference>
<reference evidence="3" key="1">
    <citation type="journal article" date="2019" name="Int. J. Syst. Evol. Microbiol.">
        <title>The Global Catalogue of Microorganisms (GCM) 10K type strain sequencing project: providing services to taxonomists for standard genome sequencing and annotation.</title>
        <authorList>
            <consortium name="The Broad Institute Genomics Platform"/>
            <consortium name="The Broad Institute Genome Sequencing Center for Infectious Disease"/>
            <person name="Wu L."/>
            <person name="Ma J."/>
        </authorList>
    </citation>
    <scope>NUCLEOTIDE SEQUENCE [LARGE SCALE GENOMIC DNA]</scope>
    <source>
        <strain evidence="3">KCTC 23314</strain>
    </source>
</reference>
<evidence type="ECO:0000259" key="1">
    <source>
        <dbReference type="SMART" id="SM00860"/>
    </source>
</evidence>
<organism evidence="2 3">
    <name type="scientific">Pseudorhodoferax aquiterrae</name>
    <dbReference type="NCBI Taxonomy" id="747304"/>
    <lineage>
        <taxon>Bacteria</taxon>
        <taxon>Pseudomonadati</taxon>
        <taxon>Pseudomonadota</taxon>
        <taxon>Betaproteobacteria</taxon>
        <taxon>Burkholderiales</taxon>
        <taxon>Comamonadaceae</taxon>
    </lineage>
</organism>
<comment type="caution">
    <text evidence="2">The sequence shown here is derived from an EMBL/GenBank/DDBJ whole genome shotgun (WGS) entry which is preliminary data.</text>
</comment>
<keyword evidence="3" id="KW-1185">Reference proteome</keyword>
<evidence type="ECO:0000313" key="2">
    <source>
        <dbReference type="EMBL" id="GHC80720.1"/>
    </source>
</evidence>
<protein>
    <recommendedName>
        <fullName evidence="1">Knr4/Smi1-like domain-containing protein</fullName>
    </recommendedName>
</protein>
<dbReference type="Pfam" id="PF09346">
    <property type="entry name" value="SMI1_KNR4"/>
    <property type="match status" value="1"/>
</dbReference>
<feature type="domain" description="Knr4/Smi1-like" evidence="1">
    <location>
        <begin position="11"/>
        <end position="145"/>
    </location>
</feature>
<accession>A0ABQ3G0K9</accession>
<dbReference type="Gene3D" id="3.40.1580.10">
    <property type="entry name" value="SMI1/KNR4-like"/>
    <property type="match status" value="1"/>
</dbReference>
<dbReference type="InterPro" id="IPR037883">
    <property type="entry name" value="Knr4/Smi1-like_sf"/>
</dbReference>
<name>A0ABQ3G0K9_9BURK</name>
<sequence length="154" mass="17107">MLAEMRGHGTPVGPIEISSFENEARLVLPDDYSLFLQKNNGGRPIPKFFPIAGYEGNPFGQVQDFFGIGDSVASCDLLWNFKTFRGRIGSDYLAIAREDGGNLICLDISKFSRGRVVYWDARVGRPKVGAGIYEVAPSFDNFLENLRDIDPLNL</sequence>
<dbReference type="SUPFAM" id="SSF160631">
    <property type="entry name" value="SMI1/KNR4-like"/>
    <property type="match status" value="1"/>
</dbReference>
<dbReference type="Proteomes" id="UP000626210">
    <property type="component" value="Unassembled WGS sequence"/>
</dbReference>
<proteinExistence type="predicted"/>
<gene>
    <name evidence="2" type="ORF">GCM10007320_22600</name>
</gene>
<evidence type="ECO:0000313" key="3">
    <source>
        <dbReference type="Proteomes" id="UP000626210"/>
    </source>
</evidence>
<dbReference type="EMBL" id="BMYK01000005">
    <property type="protein sequence ID" value="GHC80720.1"/>
    <property type="molecule type" value="Genomic_DNA"/>
</dbReference>
<dbReference type="RefSeq" id="WP_189687043.1">
    <property type="nucleotide sequence ID" value="NZ_BMYK01000005.1"/>
</dbReference>
<dbReference type="InterPro" id="IPR018958">
    <property type="entry name" value="Knr4/Smi1-like_dom"/>
</dbReference>